<organism evidence="2 3">
    <name type="scientific">Ranatra chinensis</name>
    <dbReference type="NCBI Taxonomy" id="642074"/>
    <lineage>
        <taxon>Eukaryota</taxon>
        <taxon>Metazoa</taxon>
        <taxon>Ecdysozoa</taxon>
        <taxon>Arthropoda</taxon>
        <taxon>Hexapoda</taxon>
        <taxon>Insecta</taxon>
        <taxon>Pterygota</taxon>
        <taxon>Neoptera</taxon>
        <taxon>Paraneoptera</taxon>
        <taxon>Hemiptera</taxon>
        <taxon>Heteroptera</taxon>
        <taxon>Panheteroptera</taxon>
        <taxon>Nepomorpha</taxon>
        <taxon>Nepidae</taxon>
        <taxon>Ranatrinae</taxon>
        <taxon>Ranatra</taxon>
    </lineage>
</organism>
<dbReference type="SUPFAM" id="SSF56672">
    <property type="entry name" value="DNA/RNA polymerases"/>
    <property type="match status" value="1"/>
</dbReference>
<dbReference type="InterPro" id="IPR043128">
    <property type="entry name" value="Rev_trsase/Diguanyl_cyclase"/>
</dbReference>
<dbReference type="InterPro" id="IPR050951">
    <property type="entry name" value="Retrovirus_Pol_polyprotein"/>
</dbReference>
<dbReference type="PROSITE" id="PS50878">
    <property type="entry name" value="RT_POL"/>
    <property type="match status" value="1"/>
</dbReference>
<dbReference type="GO" id="GO:0071897">
    <property type="term" value="P:DNA biosynthetic process"/>
    <property type="evidence" value="ECO:0007669"/>
    <property type="project" value="UniProtKB-ARBA"/>
</dbReference>
<dbReference type="CDD" id="cd01647">
    <property type="entry name" value="RT_LTR"/>
    <property type="match status" value="1"/>
</dbReference>
<dbReference type="InterPro" id="IPR000477">
    <property type="entry name" value="RT_dom"/>
</dbReference>
<accession>A0ABD0YQC7</accession>
<gene>
    <name evidence="2" type="ORF">AAG570_013988</name>
</gene>
<dbReference type="Pfam" id="PF00078">
    <property type="entry name" value="RVT_1"/>
    <property type="match status" value="1"/>
</dbReference>
<feature type="domain" description="Reverse transcriptase" evidence="1">
    <location>
        <begin position="10"/>
        <end position="192"/>
    </location>
</feature>
<dbReference type="InterPro" id="IPR043502">
    <property type="entry name" value="DNA/RNA_pol_sf"/>
</dbReference>
<reference evidence="2 3" key="1">
    <citation type="submission" date="2024-07" db="EMBL/GenBank/DDBJ databases">
        <title>Chromosome-level genome assembly of the water stick insect Ranatra chinensis (Heteroptera: Nepidae).</title>
        <authorList>
            <person name="Liu X."/>
        </authorList>
    </citation>
    <scope>NUCLEOTIDE SEQUENCE [LARGE SCALE GENOMIC DNA]</scope>
    <source>
        <strain evidence="2">Cailab_2021Rc</strain>
        <tissue evidence="2">Muscle</tissue>
    </source>
</reference>
<sequence length="253" mass="29126">MTGEQIRKMLEQGVIRKSESPFCSPLWVVPKPVASDGTPRYRVVVDCTELNKRTSTERYPRLDDMLDRMNGAKVFSILDQKAGYHQIRMHPGDIEKTAFQFDRGKYEYLRMPFGLKTAPTTFQRLMEEFLEGFDLDAIQIYMDDIIVFSKSAEEHGAHLGQLLERIREFSLRASEEKSSFFQDKLKFMGHTVSARGFATNDAKVEAIKRLTIPKDPKEVKSSQGLVGYYGKFIPYVADRLAPWTRLLKRGKNL</sequence>
<dbReference type="PANTHER" id="PTHR37984">
    <property type="entry name" value="PROTEIN CBG26694"/>
    <property type="match status" value="1"/>
</dbReference>
<dbReference type="Gene3D" id="3.10.10.10">
    <property type="entry name" value="HIV Type 1 Reverse Transcriptase, subunit A, domain 1"/>
    <property type="match status" value="1"/>
</dbReference>
<protein>
    <recommendedName>
        <fullName evidence="1">Reverse transcriptase domain-containing protein</fullName>
    </recommendedName>
</protein>
<evidence type="ECO:0000259" key="1">
    <source>
        <dbReference type="PROSITE" id="PS50878"/>
    </source>
</evidence>
<evidence type="ECO:0000313" key="2">
    <source>
        <dbReference type="EMBL" id="KAL1129462.1"/>
    </source>
</evidence>
<dbReference type="PANTHER" id="PTHR37984:SF5">
    <property type="entry name" value="PROTEIN NYNRIN-LIKE"/>
    <property type="match status" value="1"/>
</dbReference>
<proteinExistence type="predicted"/>
<comment type="caution">
    <text evidence="2">The sequence shown here is derived from an EMBL/GenBank/DDBJ whole genome shotgun (WGS) entry which is preliminary data.</text>
</comment>
<evidence type="ECO:0000313" key="3">
    <source>
        <dbReference type="Proteomes" id="UP001558652"/>
    </source>
</evidence>
<dbReference type="Proteomes" id="UP001558652">
    <property type="component" value="Unassembled WGS sequence"/>
</dbReference>
<dbReference type="Gene3D" id="3.30.70.270">
    <property type="match status" value="2"/>
</dbReference>
<dbReference type="AlphaFoldDB" id="A0ABD0YQC7"/>
<name>A0ABD0YQC7_9HEMI</name>
<dbReference type="EMBL" id="JBFDAA010000009">
    <property type="protein sequence ID" value="KAL1129462.1"/>
    <property type="molecule type" value="Genomic_DNA"/>
</dbReference>
<keyword evidence="3" id="KW-1185">Reference proteome</keyword>